<reference evidence="4" key="1">
    <citation type="journal article" date="2011" name="PLoS Genet.">
        <title>The genome sequence of the leaf-cutter ant Atta cephalotes reveals insights into its obligate symbiotic lifestyle.</title>
        <authorList>
            <person name="Suen G."/>
            <person name="Teiling C."/>
            <person name="Li L."/>
            <person name="Holt C."/>
            <person name="Abouheif E."/>
            <person name="Bornberg-Bauer E."/>
            <person name="Bouffard P."/>
            <person name="Caldera E.J."/>
            <person name="Cash E."/>
            <person name="Cavanaugh A."/>
            <person name="Denas O."/>
            <person name="Elhaik E."/>
            <person name="Fave M.J."/>
            <person name="Gadau J."/>
            <person name="Gibson J.D."/>
            <person name="Graur D."/>
            <person name="Grubbs K.J."/>
            <person name="Hagen D.E."/>
            <person name="Harkins T.T."/>
            <person name="Helmkampf M."/>
            <person name="Hu H."/>
            <person name="Johnson B.R."/>
            <person name="Kim J."/>
            <person name="Marsh S.E."/>
            <person name="Moeller J.A."/>
            <person name="Munoz-Torres M.C."/>
            <person name="Murphy M.C."/>
            <person name="Naughton M.C."/>
            <person name="Nigam S."/>
            <person name="Overson R."/>
            <person name="Rajakumar R."/>
            <person name="Reese J.T."/>
            <person name="Scott J.J."/>
            <person name="Smith C.R."/>
            <person name="Tao S."/>
            <person name="Tsutsui N.D."/>
            <person name="Viljakainen L."/>
            <person name="Wissler L."/>
            <person name="Yandell M.D."/>
            <person name="Zimmer F."/>
            <person name="Taylor J."/>
            <person name="Slater S.C."/>
            <person name="Clifton S.W."/>
            <person name="Warren W.C."/>
            <person name="Elsik C.G."/>
            <person name="Smith C.D."/>
            <person name="Weinstock G.M."/>
            <person name="Gerardo N.M."/>
            <person name="Currie C.R."/>
        </authorList>
    </citation>
    <scope>NUCLEOTIDE SEQUENCE [LARGE SCALE GENOMIC DNA]</scope>
</reference>
<dbReference type="SMART" id="SM00320">
    <property type="entry name" value="WD40"/>
    <property type="match status" value="5"/>
</dbReference>
<feature type="region of interest" description="Disordered" evidence="2">
    <location>
        <begin position="3154"/>
        <end position="3177"/>
    </location>
</feature>
<dbReference type="EMBL" id="ADTU01017499">
    <property type="status" value="NOT_ANNOTATED_CDS"/>
    <property type="molecule type" value="Genomic_DNA"/>
</dbReference>
<feature type="region of interest" description="Disordered" evidence="2">
    <location>
        <begin position="1614"/>
        <end position="1641"/>
    </location>
</feature>
<feature type="compositionally biased region" description="Polar residues" evidence="2">
    <location>
        <begin position="1711"/>
        <end position="1726"/>
    </location>
</feature>
<feature type="compositionally biased region" description="Basic and acidic residues" evidence="2">
    <location>
        <begin position="3294"/>
        <end position="3324"/>
    </location>
</feature>
<name>A0A158NJ59_ATTCE</name>
<dbReference type="Pfam" id="PF00400">
    <property type="entry name" value="WD40"/>
    <property type="match status" value="1"/>
</dbReference>
<feature type="region of interest" description="Disordered" evidence="2">
    <location>
        <begin position="3274"/>
        <end position="3395"/>
    </location>
</feature>
<dbReference type="PANTHER" id="PTHR14435">
    <property type="entry name" value="ZINC FINGER PROTEIN 106"/>
    <property type="match status" value="1"/>
</dbReference>
<dbReference type="GO" id="GO:0003723">
    <property type="term" value="F:RNA binding"/>
    <property type="evidence" value="ECO:0007669"/>
    <property type="project" value="InterPro"/>
</dbReference>
<feature type="compositionally biased region" description="Basic and acidic residues" evidence="2">
    <location>
        <begin position="2865"/>
        <end position="2916"/>
    </location>
</feature>
<sequence>MSYSNFGRGRGYPQGTRAARRFGRPRFPRPLFRHAAPLPRPGHPAQFGVPWQPNNMFFQPHTPLRGSPPFRADGRRRRFCNYDVRFPAPNRLPIPPSFEETPVLPEEPIMQETNIIETVPQLPLLGSEEERQQKIIETADRLKQKLSSFNIDDIPDIWNEDISSNIIEDNTEDNVQRHIPVVGYKSSEINLTYNDLKNIGKINPDNTQYIANEFDITNNIDIINNTDSDVMILDENRDETHLPNDQMTNLENVPDDNQYMEVDKEWIENGQGVDWELQEPVDNSQNLEQPDLHTDNIIENELLESDFQYQYDTPLINISQEQDDQQQDISQGIEIYTTDVMKEPDESETLDLQADVSFPIDSTDQDILQNVSQEKEELFENLQVQESALNSHVHAENSNSSNCTLTQTLLIDTPVSNVTLDNQLPRMKENSFQSGPPKLSPHTEQELPVDFDPTTPPPILLKQDQSCILPPYSIPDLPLFDPTEPPPNMKCLLGTKMPHEDANPPWSNAQNPIPAVYNNMEVHTSLNTHGGFMPQQLPLEINQSNVFMPSHIDSVNFSPMFPMLPSNPVVNTHVPSLPQVHAAPLNTCVSSSSLPELSSSSDLHCSINKDDGLNDMQEAMRFAKEMTSITGKTDEESKSSSKSYKSFSKSSTSIDPASDVESIALPPGKPKTKTNKQKKIKENDTNSKKRISEEQSTADYPSSEETTQDANVKAKDAAALMNELERPKVVFNLNNKAKVVSTKSSWKENNEKKNGMTYSIEPEKTSTAKISSIEPEKSPVAKTPSIEPEKTFIESEKSPAAKTPSITKKNLENMLLKHKKEEKNLKKKENNSENAISSEIANQNIILHHKKPQKDIHTEKSQHSNVSLPKVNVPNSKNRAEKNENSKMDASWKNRIISRFLKMSKNDIYNMVNNTSLRKFDIIMKRLVKEKKPTLSLEMRHAQDEKMKLYDQQEFMKQLNAMLDTDAIVSITDLPTEFIHHLNEVLQLDVQPDIHAEHSAAASSSQYGHLEDINRTFNPVITQIPECTNKTTMLNDVSQECVKSKGHAVKTGSNKNVPAHSTINNDLNLKDDTCNPIVTNVSNVNNSLLTLQHDLDDIFSEVTKKIQTPAAVKERKRMGQQSAKKFNVGAISRSMEKEAFMEDERTHRLENSPHWDEKCDRWKRKEREDPHAYRNLTKEEWEARYGMQTDLTVCIPSNNIDSPKRIVVTKRGRGLLSRGRGRKVYPRRRYSSESSKQQLNTRHRSLEKEKHKKSRRHSDDRKHTTEYLEYDINQDSDSSSSSTSSSSSSNSSDNTNVTKLLRAIKENEKVAKQMSLNEAIRDEVNAEIERERKSRKSRKTYRSSKSRKQKKTRYKKKKRQNKEITSSSDSSSEKGNDDNEMTNRLLTEKEIKKEVIENQVIQEVIVKEELDISQEENTRDAEFINASNHLMTIENKTAHFFSTSQNRVESPLAQEIPLTSINTTQLHAEERLPIGSPTQLKTKAQLKQMPETSDMNDNKVPLNVFTCIPENWNVSNPASLSECTEDLNKIYETPDAGCSQDKTVLSTNDSIIEQSSIAHVSACSSEVNENAILQQSDATTHTLTESSIKIQDSKSVAKISAIDNDTSRASTAATSASLVSSVPPASTASPKQGGSKKINIKTYYERTVQRRMNEKLESKKPAENPTSTQNLITPKSIESEIAVNKFTLTSTSSSSIQDPRLAPKRSEENSNRTVNNDSIVQKSNQIKSKDKVSLATSSVNVLPNVVMTSKIVASKAKKCSEVKNTATDKTLQSKVASDPKRFKNIRSEGSKELKLKKEMAKEQKAKKKTVTPSKSDNLVSTKIYFPLEKTTSTEEKEKKINNINDINKVKIKGIQSISSQNKINTSNVKTSTISSGNADNDNNELPHNTIKKERSLNLEVRERGNAEKVASNIESTDTREHSSKMMQDETHNIKRAKNTSVKIADKKSHKKIRNITSESDISTASKIVLKISESKISNSIEKINKDISTEIQQSDTIKNIKFSLNNTDESQIKKSDRDLTESTINRSISELDAVSRVDSIDKQSKKNLLVNIESTSSTKENDMKLNILDATNKSASANKDNSLGKKTAESSSTSNENSQERQSIENNVISSDSVGSPFKGFLQETVMDFEQPNLFDVNYVTSANCKDMKIEGRQDYETLEPGTDYTNDTNINANENFNIAFGDNLLSSDKECVMNEKNDKSDLTTDENGEGHVRKSSNEIVTTMLHDDVNDINIGRSNETDRRLTISKEGYTSCAGLVIKESMLLDNEEEIIQSEVRSKDLISKLKTTTDPSLSDALEATISDDALRLPDCQRDCAEHLDNHIYLETNISAEKASCDKLPGFDSDEHLDNDIFYLDDRLQNTATFDTKDDECVHFSVDQQSPEFDIMPAVIPETTMITSCADLSRSEVSKSEGCKFDMKHISPTENNLLAGSSPMDSPTGSPRTLNVPTKAALKEAANLFLKSLSNVPTATKEVALEILDKTQQNETDINYQTPTWRVEEQNNRKPSTPEIDNNTTTAQNAHNNMTAQVSLNVNKILAHNSTRGDESVESVRKDVGVNANHDKSIGSPTNVEKRLHSNIQREPVVELLKMKELDKLLEKRSQENSEKIKEKVHEEKRSQETSARIREKDYEDQKKRNDSVLYRLKDKRQMKYRSKETLRKNSLVKRLKKMKRSGKIVGNTKEAVLARMLEIDLEIHKLVTEKLKLHELLRSNIPSSEKSMPNDSIVLRTAENNTVPNQFEIPSTSQNSEINHAKQDRHMSPSKSSKLIKRKRTLSSQDNENTNYTPRSKTPVIRWKKKPRLERTVRQQKDEGKNEEENFNKVTKEQVPTSVSKKIENGIINTSENFQKSNAVKNNKARKDKTVRKKTDKEADISSKRSIDSDKSATDKSADERSECRDSTEGETERAKHFDTDKSNDISPPSEVMKVNSQLSNKHVHSTPESLSIYTDDSTWDSLVQNTASEIHKKASGLALLNEALKKEIAMSQKMKSIVQKKKKEQLDNILRTVNNLTGEEENLPLDQLYIKKLQQKRDLLDTLSQRKENLIESNILKNINETINTIAENKEENLFEPQSEARASDNTSLTSNVSPVLQSDKHQILVDAEANANSDWPCREKENTEEVALQQDSNDVPDGSNHVFKAVSQDKVLFYSERNVEPDSSITPEETQVESHSSDCERDRVKNSNDVALRNFDIKVSVPKTLIKDDFSLGLLQKNKDTKDSTEIVSTDLVDSTTNAFSAQTERLKEKDKNSATNVFSAHTERLEEKDKDFTTNAFSAHTERLEEKDKDSTTNASSAHIERLEEKDKDSTTNEFSVHTERLEKKDENSQRILQADNLTVEKDKKDEKDKAKDKCTVNANEKEEAIDSASNTSSVPQLVTANSDENERSNNSVESNDKIAIIDTERDSNILEKIDIDTKQKKSDAESEQFSNDMIAVKQDCQNVENITKAIKEEEKNNPENKSDTFEKILNNDQGSFVPVDLMNERSEDEVFVEQMSGLEHTSTSTFSSNKAKGKDMSKKFRRKHDTSTPIRRSTRNSNENKSSKMNETDTNSSSSGPSSRETSVFHENDLTARSRSKSPTWTKRDERIVNNVRKNRVSQKVQNTNTRKVSTESETKIENQASHLDTITESVVLKNRTVAKKRKQRTDWQMKYCKVRLIDCKSILYKYINPKVLDRLGIIVINPSAPSDSSYMQHTTCNHNAAIIPTAASSKSFFDPIKSCDKEKSEIEILEEKSTTESSEKDFVQELISHTVENNEDESARMQYTVHKGPILDLKIFENSFLAASEDGKIYRYSQKSNGILNIYKGHKSAVTCLYIYKSDDAGIEKNLMYSGSLDGTLRCYKIMTGALVGNPAQTKSPIQCMDQAWGMIFIGTKSGHVSRFYIEAGAIKEDSIPFSEKSVLALKATNEGPRRILIIASRNQPINIRDALTGLLLRMISGQNNSTVYSLLRHDNLIYCGTSSTSINVFDFTTGEQVTQYEAGVGIVCMRLYKQLLFAGCYDGNIYVFDINSHKLIHSIRGPGNMLLSVEVVNNKIVAGSKDKRLHMWQMPTQVRALL</sequence>
<feature type="region of interest" description="Disordered" evidence="2">
    <location>
        <begin position="2846"/>
        <end position="2923"/>
    </location>
</feature>
<dbReference type="GO" id="GO:0017124">
    <property type="term" value="F:SH3 domain binding"/>
    <property type="evidence" value="ECO:0007669"/>
    <property type="project" value="TreeGrafter"/>
</dbReference>
<dbReference type="InterPro" id="IPR036322">
    <property type="entry name" value="WD40_repeat_dom_sf"/>
</dbReference>
<dbReference type="KEGG" id="acep:105620687"/>
<evidence type="ECO:0000256" key="2">
    <source>
        <dbReference type="SAM" id="MobiDB-lite"/>
    </source>
</evidence>
<dbReference type="PANTHER" id="PTHR14435:SF2">
    <property type="entry name" value="ZINC FINGER PROTEIN 106"/>
    <property type="match status" value="1"/>
</dbReference>
<feature type="region of interest" description="Disordered" evidence="2">
    <location>
        <begin position="3067"/>
        <end position="3088"/>
    </location>
</feature>
<protein>
    <submittedName>
        <fullName evidence="3">Uncharacterized protein</fullName>
    </submittedName>
</protein>
<dbReference type="InterPro" id="IPR001680">
    <property type="entry name" value="WD40_rpt"/>
</dbReference>
<feature type="compositionally biased region" description="Basic and acidic residues" evidence="2">
    <location>
        <begin position="680"/>
        <end position="693"/>
    </location>
</feature>
<dbReference type="EnsemblMetazoa" id="XM_012202177.1">
    <property type="protein sequence ID" value="XP_012057567.1"/>
    <property type="gene ID" value="LOC105620687"/>
</dbReference>
<feature type="compositionally biased region" description="Polar residues" evidence="2">
    <location>
        <begin position="3495"/>
        <end position="3506"/>
    </location>
</feature>
<dbReference type="InterPro" id="IPR015943">
    <property type="entry name" value="WD40/YVTN_repeat-like_dom_sf"/>
</dbReference>
<feature type="region of interest" description="Disordered" evidence="2">
    <location>
        <begin position="1"/>
        <end position="25"/>
    </location>
</feature>
<evidence type="ECO:0000313" key="4">
    <source>
        <dbReference type="Proteomes" id="UP000005205"/>
    </source>
</evidence>
<feature type="compositionally biased region" description="Basic and acidic residues" evidence="2">
    <location>
        <begin position="787"/>
        <end position="799"/>
    </location>
</feature>
<feature type="compositionally biased region" description="Basic residues" evidence="2">
    <location>
        <begin position="670"/>
        <end position="679"/>
    </location>
</feature>
<feature type="compositionally biased region" description="Polar residues" evidence="2">
    <location>
        <begin position="3363"/>
        <end position="3376"/>
    </location>
</feature>
<dbReference type="GO" id="GO:0005829">
    <property type="term" value="C:cytosol"/>
    <property type="evidence" value="ECO:0007669"/>
    <property type="project" value="TreeGrafter"/>
</dbReference>
<dbReference type="InParanoid" id="A0A158NJ59"/>
<feature type="compositionally biased region" description="Basic and acidic residues" evidence="2">
    <location>
        <begin position="3334"/>
        <end position="3360"/>
    </location>
</feature>
<organism evidence="3 4">
    <name type="scientific">Atta cephalotes</name>
    <name type="common">Leafcutter ant</name>
    <dbReference type="NCBI Taxonomy" id="12957"/>
    <lineage>
        <taxon>Eukaryota</taxon>
        <taxon>Metazoa</taxon>
        <taxon>Ecdysozoa</taxon>
        <taxon>Arthropoda</taxon>
        <taxon>Hexapoda</taxon>
        <taxon>Insecta</taxon>
        <taxon>Pterygota</taxon>
        <taxon>Neoptera</taxon>
        <taxon>Endopterygota</taxon>
        <taxon>Hymenoptera</taxon>
        <taxon>Apocrita</taxon>
        <taxon>Aculeata</taxon>
        <taxon>Formicoidea</taxon>
        <taxon>Formicidae</taxon>
        <taxon>Myrmicinae</taxon>
        <taxon>Atta</taxon>
    </lineage>
</organism>
<feature type="compositionally biased region" description="Basic and acidic residues" evidence="2">
    <location>
        <begin position="1257"/>
        <end position="1266"/>
    </location>
</feature>
<feature type="compositionally biased region" description="Polar residues" evidence="2">
    <location>
        <begin position="694"/>
        <end position="710"/>
    </location>
</feature>
<reference evidence="3" key="2">
    <citation type="submission" date="2016-04" db="UniProtKB">
        <authorList>
            <consortium name="EnsemblMetazoa"/>
        </authorList>
    </citation>
    <scope>IDENTIFICATION</scope>
</reference>
<feature type="region of interest" description="Disordered" evidence="2">
    <location>
        <begin position="1692"/>
        <end position="1727"/>
    </location>
</feature>
<feature type="coiled-coil region" evidence="1">
    <location>
        <begin position="2992"/>
        <end position="3046"/>
    </location>
</feature>
<feature type="compositionally biased region" description="Polar residues" evidence="2">
    <location>
        <begin position="2734"/>
        <end position="2750"/>
    </location>
</feature>
<gene>
    <name evidence="3" type="primary">105620687</name>
</gene>
<dbReference type="InterPro" id="IPR042622">
    <property type="entry name" value="Znf106"/>
</dbReference>
<feature type="compositionally biased region" description="Basic residues" evidence="2">
    <location>
        <begin position="2855"/>
        <end position="2864"/>
    </location>
</feature>
<feature type="compositionally biased region" description="Polar residues" evidence="2">
    <location>
        <begin position="1868"/>
        <end position="1886"/>
    </location>
</feature>
<feature type="compositionally biased region" description="Low complexity" evidence="2">
    <location>
        <begin position="1614"/>
        <end position="1630"/>
    </location>
</feature>
<feature type="region of interest" description="Disordered" evidence="2">
    <location>
        <begin position="1868"/>
        <end position="1888"/>
    </location>
</feature>
<evidence type="ECO:0000256" key="1">
    <source>
        <dbReference type="SAM" id="Coils"/>
    </source>
</evidence>
<feature type="compositionally biased region" description="Low complexity" evidence="2">
    <location>
        <begin position="640"/>
        <end position="653"/>
    </location>
</feature>
<feature type="region of interest" description="Disordered" evidence="2">
    <location>
        <begin position="1211"/>
        <end position="1297"/>
    </location>
</feature>
<feature type="compositionally biased region" description="Polar residues" evidence="2">
    <location>
        <begin position="2774"/>
        <end position="2788"/>
    </location>
</feature>
<accession>A0A158NJ59</accession>
<proteinExistence type="predicted"/>
<feature type="compositionally biased region" description="Polar residues" evidence="2">
    <location>
        <begin position="835"/>
        <end position="845"/>
    </location>
</feature>
<feature type="compositionally biased region" description="Basic and acidic residues" evidence="2">
    <location>
        <begin position="1653"/>
        <end position="1662"/>
    </location>
</feature>
<keyword evidence="1" id="KW-0175">Coiled coil</keyword>
<feature type="compositionally biased region" description="Low complexity" evidence="2">
    <location>
        <begin position="1275"/>
        <end position="1296"/>
    </location>
</feature>
<feature type="compositionally biased region" description="Basic and acidic residues" evidence="2">
    <location>
        <begin position="878"/>
        <end position="887"/>
    </location>
</feature>
<feature type="compositionally biased region" description="Basic and acidic residues" evidence="2">
    <location>
        <begin position="2801"/>
        <end position="2824"/>
    </location>
</feature>
<feature type="compositionally biased region" description="Basic and acidic residues" evidence="2">
    <location>
        <begin position="3559"/>
        <end position="3568"/>
    </location>
</feature>
<feature type="region of interest" description="Disordered" evidence="2">
    <location>
        <begin position="774"/>
        <end position="887"/>
    </location>
</feature>
<feature type="region of interest" description="Disordered" evidence="2">
    <location>
        <begin position="2601"/>
        <end position="2632"/>
    </location>
</feature>
<feature type="compositionally biased region" description="Polar residues" evidence="2">
    <location>
        <begin position="2071"/>
        <end position="2081"/>
    </location>
</feature>
<dbReference type="SUPFAM" id="SSF50978">
    <property type="entry name" value="WD40 repeat-like"/>
    <property type="match status" value="1"/>
</dbReference>
<feature type="compositionally biased region" description="Polar residues" evidence="2">
    <location>
        <begin position="3077"/>
        <end position="3088"/>
    </location>
</feature>
<dbReference type="Gene3D" id="2.130.10.10">
    <property type="entry name" value="YVTN repeat-like/Quinoprotein amine dehydrogenase"/>
    <property type="match status" value="2"/>
</dbReference>
<feature type="compositionally biased region" description="Polar residues" evidence="2">
    <location>
        <begin position="1664"/>
        <end position="1673"/>
    </location>
</feature>
<feature type="region of interest" description="Disordered" evidence="2">
    <location>
        <begin position="2071"/>
        <end position="2111"/>
    </location>
</feature>
<feature type="region of interest" description="Disordered" evidence="2">
    <location>
        <begin position="1653"/>
        <end position="1675"/>
    </location>
</feature>
<feature type="region of interest" description="Disordered" evidence="2">
    <location>
        <begin position="2734"/>
        <end position="2830"/>
    </location>
</feature>
<feature type="region of interest" description="Disordered" evidence="2">
    <location>
        <begin position="3492"/>
        <end position="3581"/>
    </location>
</feature>
<feature type="compositionally biased region" description="Basic and acidic residues" evidence="2">
    <location>
        <begin position="819"/>
        <end position="831"/>
    </location>
</feature>
<feature type="compositionally biased region" description="Low complexity" evidence="2">
    <location>
        <begin position="3548"/>
        <end position="3558"/>
    </location>
</feature>
<dbReference type="STRING" id="12957.A0A158NJ59"/>
<dbReference type="GO" id="GO:0016020">
    <property type="term" value="C:membrane"/>
    <property type="evidence" value="ECO:0007669"/>
    <property type="project" value="TreeGrafter"/>
</dbReference>
<keyword evidence="4" id="KW-1185">Reference proteome</keyword>
<feature type="region of interest" description="Disordered" evidence="2">
    <location>
        <begin position="1329"/>
        <end position="1382"/>
    </location>
</feature>
<evidence type="ECO:0000313" key="3">
    <source>
        <dbReference type="EnsemblMetazoa" id="XP_012057567.1"/>
    </source>
</evidence>
<feature type="compositionally biased region" description="Basic and acidic residues" evidence="2">
    <location>
        <begin position="3275"/>
        <end position="3286"/>
    </location>
</feature>
<feature type="compositionally biased region" description="Polar residues" evidence="2">
    <location>
        <begin position="863"/>
        <end position="877"/>
    </location>
</feature>
<feature type="compositionally biased region" description="Basic residues" evidence="2">
    <location>
        <begin position="1211"/>
        <end position="1229"/>
    </location>
</feature>
<feature type="region of interest" description="Disordered" evidence="2">
    <location>
        <begin position="627"/>
        <end position="712"/>
    </location>
</feature>
<dbReference type="OrthoDB" id="10002522at2759"/>
<dbReference type="Proteomes" id="UP000005205">
    <property type="component" value="Unassembled WGS sequence"/>
</dbReference>
<feature type="compositionally biased region" description="Basic and acidic residues" evidence="2">
    <location>
        <begin position="853"/>
        <end position="862"/>
    </location>
</feature>
<feature type="compositionally biased region" description="Basic residues" evidence="2">
    <location>
        <begin position="1333"/>
        <end position="1360"/>
    </location>
</feature>